<organism evidence="2 3">
    <name type="scientific">Mesorhizobium australicum</name>
    <dbReference type="NCBI Taxonomy" id="536018"/>
    <lineage>
        <taxon>Bacteria</taxon>
        <taxon>Pseudomonadati</taxon>
        <taxon>Pseudomonadota</taxon>
        <taxon>Alphaproteobacteria</taxon>
        <taxon>Hyphomicrobiales</taxon>
        <taxon>Phyllobacteriaceae</taxon>
        <taxon>Mesorhizobium</taxon>
    </lineage>
</organism>
<feature type="region of interest" description="Disordered" evidence="1">
    <location>
        <begin position="1"/>
        <end position="29"/>
    </location>
</feature>
<keyword evidence="3" id="KW-1185">Reference proteome</keyword>
<name>A0A1X7P5L4_9HYPH</name>
<feature type="region of interest" description="Disordered" evidence="1">
    <location>
        <begin position="68"/>
        <end position="89"/>
    </location>
</feature>
<gene>
    <name evidence="2" type="ORF">SAMN02982922_3219</name>
</gene>
<dbReference type="EMBL" id="FXBL01000004">
    <property type="protein sequence ID" value="SMH45494.1"/>
    <property type="molecule type" value="Genomic_DNA"/>
</dbReference>
<evidence type="ECO:0000313" key="2">
    <source>
        <dbReference type="EMBL" id="SMH45494.1"/>
    </source>
</evidence>
<dbReference type="RefSeq" id="WP_085465072.1">
    <property type="nucleotide sequence ID" value="NZ_FXBL01000004.1"/>
</dbReference>
<dbReference type="Proteomes" id="UP000193083">
    <property type="component" value="Unassembled WGS sequence"/>
</dbReference>
<sequence>MTANPPDLPPDTRTRPTPSAHDIATPEAARDTLDYMRSMLTELSGIARRQRLDMLAYLIEMASVEASDALARDSTRRKGGRRRAGASDQ</sequence>
<feature type="compositionally biased region" description="Basic residues" evidence="1">
    <location>
        <begin position="77"/>
        <end position="89"/>
    </location>
</feature>
<accession>A0A1X7P5L4</accession>
<protein>
    <submittedName>
        <fullName evidence="2">Uncharacterized protein</fullName>
    </submittedName>
</protein>
<evidence type="ECO:0000256" key="1">
    <source>
        <dbReference type="SAM" id="MobiDB-lite"/>
    </source>
</evidence>
<evidence type="ECO:0000313" key="3">
    <source>
        <dbReference type="Proteomes" id="UP000193083"/>
    </source>
</evidence>
<dbReference type="AlphaFoldDB" id="A0A1X7P5L4"/>
<proteinExistence type="predicted"/>
<reference evidence="2 3" key="1">
    <citation type="submission" date="2017-04" db="EMBL/GenBank/DDBJ databases">
        <authorList>
            <person name="Afonso C.L."/>
            <person name="Miller P.J."/>
            <person name="Scott M.A."/>
            <person name="Spackman E."/>
            <person name="Goraichik I."/>
            <person name="Dimitrov K.M."/>
            <person name="Suarez D.L."/>
            <person name="Swayne D.E."/>
        </authorList>
    </citation>
    <scope>NUCLEOTIDE SEQUENCE [LARGE SCALE GENOMIC DNA]</scope>
    <source>
        <strain evidence="2 3">B5P</strain>
    </source>
</reference>